<dbReference type="GO" id="GO:0055085">
    <property type="term" value="P:transmembrane transport"/>
    <property type="evidence" value="ECO:0007669"/>
    <property type="project" value="InterPro"/>
</dbReference>
<feature type="transmembrane region" description="Helical" evidence="7">
    <location>
        <begin position="64"/>
        <end position="88"/>
    </location>
</feature>
<keyword evidence="6 7" id="KW-0472">Membrane</keyword>
<dbReference type="GO" id="GO:0005886">
    <property type="term" value="C:plasma membrane"/>
    <property type="evidence" value="ECO:0007669"/>
    <property type="project" value="UniProtKB-SubCell"/>
</dbReference>
<protein>
    <submittedName>
        <fullName evidence="9">NitT/TauT family ABC transporter permease</fullName>
    </submittedName>
</protein>
<dbReference type="EMBL" id="AGYR01000008">
    <property type="protein sequence ID" value="ENZ18623.1"/>
    <property type="molecule type" value="Genomic_DNA"/>
</dbReference>
<gene>
    <name evidence="9" type="ORF">HMPREF1090_01207</name>
</gene>
<comment type="similarity">
    <text evidence="7">Belongs to the binding-protein-dependent transport system permease family.</text>
</comment>
<dbReference type="Pfam" id="PF00528">
    <property type="entry name" value="BPD_transp_1"/>
    <property type="match status" value="1"/>
</dbReference>
<dbReference type="InterPro" id="IPR000515">
    <property type="entry name" value="MetI-like"/>
</dbReference>
<evidence type="ECO:0000256" key="1">
    <source>
        <dbReference type="ARBA" id="ARBA00004651"/>
    </source>
</evidence>
<evidence type="ECO:0000256" key="6">
    <source>
        <dbReference type="ARBA" id="ARBA00023136"/>
    </source>
</evidence>
<dbReference type="PANTHER" id="PTHR30151">
    <property type="entry name" value="ALKANE SULFONATE ABC TRANSPORTER-RELATED, MEMBRANE SUBUNIT"/>
    <property type="match status" value="1"/>
</dbReference>
<dbReference type="InterPro" id="IPR035906">
    <property type="entry name" value="MetI-like_sf"/>
</dbReference>
<dbReference type="HOGENOM" id="CLU_046113_4_2_9"/>
<evidence type="ECO:0000256" key="2">
    <source>
        <dbReference type="ARBA" id="ARBA00022448"/>
    </source>
</evidence>
<organism evidence="9 10">
    <name type="scientific">[Clostridium] clostridioforme 90A8</name>
    <dbReference type="NCBI Taxonomy" id="999408"/>
    <lineage>
        <taxon>Bacteria</taxon>
        <taxon>Bacillati</taxon>
        <taxon>Bacillota</taxon>
        <taxon>Clostridia</taxon>
        <taxon>Lachnospirales</taxon>
        <taxon>Lachnospiraceae</taxon>
        <taxon>Enterocloster</taxon>
    </lineage>
</organism>
<keyword evidence="3" id="KW-1003">Cell membrane</keyword>
<dbReference type="GeneID" id="57961670"/>
<evidence type="ECO:0000259" key="8">
    <source>
        <dbReference type="PROSITE" id="PS50928"/>
    </source>
</evidence>
<comment type="caution">
    <text evidence="9">The sequence shown here is derived from an EMBL/GenBank/DDBJ whole genome shotgun (WGS) entry which is preliminary data.</text>
</comment>
<dbReference type="Gene3D" id="1.10.3720.10">
    <property type="entry name" value="MetI-like"/>
    <property type="match status" value="1"/>
</dbReference>
<evidence type="ECO:0000256" key="5">
    <source>
        <dbReference type="ARBA" id="ARBA00022989"/>
    </source>
</evidence>
<sequence>MNQPTNHNTRIRKYLIWLFWIAVWQAANLLIHNNIIFVGPLDMIKALAQQTAAPSFWATILNSFARISLGFLGAFFLSILLGSLAYLFPLVKELLDPVMLLIKSVPVASFVILALIWIGSRNLAVFTSFLVVVPMVYVSTLSGLEHTDKKLLEMARVFRMPVWKRIHYIYVPALLPYLVNGCRTALGMSWKSGVAAEVIGIPEGSIGEQLYYSKLYLDTAGLFSWTFVIIVISALFERFFLYLLRKIKH</sequence>
<dbReference type="PANTHER" id="PTHR30151:SF0">
    <property type="entry name" value="ABC TRANSPORTER PERMEASE PROTEIN MJ0413-RELATED"/>
    <property type="match status" value="1"/>
</dbReference>
<dbReference type="Proteomes" id="UP000013085">
    <property type="component" value="Unassembled WGS sequence"/>
</dbReference>
<keyword evidence="4 7" id="KW-0812">Transmembrane</keyword>
<feature type="transmembrane region" description="Helical" evidence="7">
    <location>
        <begin position="222"/>
        <end position="244"/>
    </location>
</feature>
<dbReference type="PATRIC" id="fig|999408.3.peg.1293"/>
<feature type="domain" description="ABC transmembrane type-1" evidence="8">
    <location>
        <begin position="56"/>
        <end position="241"/>
    </location>
</feature>
<dbReference type="AlphaFoldDB" id="A0A0E2HEC9"/>
<evidence type="ECO:0000313" key="9">
    <source>
        <dbReference type="EMBL" id="ENZ18623.1"/>
    </source>
</evidence>
<evidence type="ECO:0000256" key="3">
    <source>
        <dbReference type="ARBA" id="ARBA00022475"/>
    </source>
</evidence>
<reference evidence="9 10" key="1">
    <citation type="submission" date="2013-01" db="EMBL/GenBank/DDBJ databases">
        <title>The Genome Sequence of Clostridium clostridioforme 90A8.</title>
        <authorList>
            <consortium name="The Broad Institute Genome Sequencing Platform"/>
            <person name="Earl A."/>
            <person name="Ward D."/>
            <person name="Feldgarden M."/>
            <person name="Gevers D."/>
            <person name="Courvalin P."/>
            <person name="Lambert T."/>
            <person name="Walker B."/>
            <person name="Young S.K."/>
            <person name="Zeng Q."/>
            <person name="Gargeya S."/>
            <person name="Fitzgerald M."/>
            <person name="Haas B."/>
            <person name="Abouelleil A."/>
            <person name="Alvarado L."/>
            <person name="Arachchi H.M."/>
            <person name="Berlin A.M."/>
            <person name="Chapman S.B."/>
            <person name="Dewar J."/>
            <person name="Goldberg J."/>
            <person name="Griggs A."/>
            <person name="Gujja S."/>
            <person name="Hansen M."/>
            <person name="Howarth C."/>
            <person name="Imamovic A."/>
            <person name="Larimer J."/>
            <person name="McCowan C."/>
            <person name="Murphy C."/>
            <person name="Neiman D."/>
            <person name="Pearson M."/>
            <person name="Priest M."/>
            <person name="Roberts A."/>
            <person name="Saif S."/>
            <person name="Shea T."/>
            <person name="Sisk P."/>
            <person name="Sykes S."/>
            <person name="Wortman J."/>
            <person name="Nusbaum C."/>
            <person name="Birren B."/>
        </authorList>
    </citation>
    <scope>NUCLEOTIDE SEQUENCE [LARGE SCALE GENOMIC DNA]</scope>
    <source>
        <strain evidence="9 10">90A8</strain>
    </source>
</reference>
<keyword evidence="2 7" id="KW-0813">Transport</keyword>
<dbReference type="RefSeq" id="WP_002588162.1">
    <property type="nucleotide sequence ID" value="NZ_KB851009.1"/>
</dbReference>
<feature type="transmembrane region" description="Helical" evidence="7">
    <location>
        <begin position="100"/>
        <end position="118"/>
    </location>
</feature>
<dbReference type="SUPFAM" id="SSF161098">
    <property type="entry name" value="MetI-like"/>
    <property type="match status" value="1"/>
</dbReference>
<dbReference type="PROSITE" id="PS50928">
    <property type="entry name" value="ABC_TM1"/>
    <property type="match status" value="1"/>
</dbReference>
<feature type="transmembrane region" description="Helical" evidence="7">
    <location>
        <begin position="165"/>
        <end position="186"/>
    </location>
</feature>
<feature type="transmembrane region" description="Helical" evidence="7">
    <location>
        <begin position="14"/>
        <end position="31"/>
    </location>
</feature>
<evidence type="ECO:0000256" key="4">
    <source>
        <dbReference type="ARBA" id="ARBA00022692"/>
    </source>
</evidence>
<proteinExistence type="inferred from homology"/>
<name>A0A0E2HEC9_9FIRM</name>
<evidence type="ECO:0000256" key="7">
    <source>
        <dbReference type="RuleBase" id="RU363032"/>
    </source>
</evidence>
<comment type="subcellular location">
    <subcellularLocation>
        <location evidence="1 7">Cell membrane</location>
        <topology evidence="1 7">Multi-pass membrane protein</topology>
    </subcellularLocation>
</comment>
<keyword evidence="5 7" id="KW-1133">Transmembrane helix</keyword>
<feature type="transmembrane region" description="Helical" evidence="7">
    <location>
        <begin position="124"/>
        <end position="144"/>
    </location>
</feature>
<accession>A0A0E2HEC9</accession>
<evidence type="ECO:0000313" key="10">
    <source>
        <dbReference type="Proteomes" id="UP000013085"/>
    </source>
</evidence>
<dbReference type="CDD" id="cd06261">
    <property type="entry name" value="TM_PBP2"/>
    <property type="match status" value="1"/>
</dbReference>